<dbReference type="GeneTree" id="ENSGT00940000160807"/>
<accession>A0A8C9YA27</accession>
<feature type="region of interest" description="Disordered" evidence="1">
    <location>
        <begin position="112"/>
        <end position="131"/>
    </location>
</feature>
<dbReference type="SUPFAM" id="SSF53098">
    <property type="entry name" value="Ribonuclease H-like"/>
    <property type="match status" value="1"/>
</dbReference>
<proteinExistence type="predicted"/>
<evidence type="ECO:0000313" key="2">
    <source>
        <dbReference type="Ensembl" id="ENSSLUP00000021315.1"/>
    </source>
</evidence>
<dbReference type="PANTHER" id="PTHR45913:SF19">
    <property type="entry name" value="LOW QUALITY PROTEIN: ZINC FINGER BED DOMAIN-CONTAINING PROTEIN 5-LIKE"/>
    <property type="match status" value="1"/>
</dbReference>
<protein>
    <submittedName>
        <fullName evidence="2">Uncharacterized protein</fullName>
    </submittedName>
</protein>
<dbReference type="Ensembl" id="ENSSLUT00000022034.1">
    <property type="protein sequence ID" value="ENSSLUP00000021315.1"/>
    <property type="gene ID" value="ENSSLUG00000009884.1"/>
</dbReference>
<feature type="compositionally biased region" description="Basic and acidic residues" evidence="1">
    <location>
        <begin position="112"/>
        <end position="129"/>
    </location>
</feature>
<organism evidence="2 3">
    <name type="scientific">Sander lucioperca</name>
    <name type="common">Pike-perch</name>
    <name type="synonym">Perca lucioperca</name>
    <dbReference type="NCBI Taxonomy" id="283035"/>
    <lineage>
        <taxon>Eukaryota</taxon>
        <taxon>Metazoa</taxon>
        <taxon>Chordata</taxon>
        <taxon>Craniata</taxon>
        <taxon>Vertebrata</taxon>
        <taxon>Euteleostomi</taxon>
        <taxon>Actinopterygii</taxon>
        <taxon>Neopterygii</taxon>
        <taxon>Teleostei</taxon>
        <taxon>Neoteleostei</taxon>
        <taxon>Acanthomorphata</taxon>
        <taxon>Eupercaria</taxon>
        <taxon>Perciformes</taxon>
        <taxon>Percoidei</taxon>
        <taxon>Percidae</taxon>
        <taxon>Luciopercinae</taxon>
        <taxon>Sander</taxon>
    </lineage>
</organism>
<reference evidence="2" key="1">
    <citation type="submission" date="2025-08" db="UniProtKB">
        <authorList>
            <consortium name="Ensembl"/>
        </authorList>
    </citation>
    <scope>IDENTIFICATION</scope>
</reference>
<reference evidence="2" key="2">
    <citation type="submission" date="2025-09" db="UniProtKB">
        <authorList>
            <consortium name="Ensembl"/>
        </authorList>
    </citation>
    <scope>IDENTIFICATION</scope>
</reference>
<dbReference type="AlphaFoldDB" id="A0A8C9YA27"/>
<dbReference type="Proteomes" id="UP000694568">
    <property type="component" value="Unplaced"/>
</dbReference>
<feature type="region of interest" description="Disordered" evidence="1">
    <location>
        <begin position="30"/>
        <end position="52"/>
    </location>
</feature>
<dbReference type="PANTHER" id="PTHR45913">
    <property type="entry name" value="EPM2A-INTERACTING PROTEIN 1"/>
    <property type="match status" value="1"/>
</dbReference>
<evidence type="ECO:0000313" key="3">
    <source>
        <dbReference type="Proteomes" id="UP000694568"/>
    </source>
</evidence>
<evidence type="ECO:0000256" key="1">
    <source>
        <dbReference type="SAM" id="MobiDB-lite"/>
    </source>
</evidence>
<keyword evidence="3" id="KW-1185">Reference proteome</keyword>
<sequence length="615" mass="70047">SKPYFLQQLEDVKCEAPILSSKMSKKQTSLESFFAKGKRPTEETEEEPMTSKKKKAAFNRQYQESYLKYGFIATGVSRAPSPLCVICGDRLSNEAMKPSKLLRHLETKHPALKDKPSEYFERKKHEQEGQKQLLRATTSTNASALRASYLVANCIAKAKKPFTIGEELILPATKDICRELLGEAAVKKIAQVPLSASTVTRRIEEIAKHIETQLLERINTSPWYALQVDESTDIDNKAILLVYVRYLYQEDVHEDMLCALSLPTKTTAAELFKSLDDYISGKLKWSFCVGICTDGAAAMTGRLSEMLASRKIPPELNSVNDVVKVINHIKAHALNSRLFEQLCEEMDAEHRHLLLHTEIRWLSRGRSLARVFELREPLHRFLSEKKSPLAAHFSDEEWVAKLAYLCDIFNLLNELNQGKMITVFKLADKFAAFKAKLELWGRRMNRGIFDMFQTFAGILEETEPETSFSQLVHDHLSLLLKEFERYFPTTKDPRTAKEWIRDPFVNKPGESRMSIQEDQLLEIAKGLKSMFETTTLPVFWIKVTAEYPEIATKALKTLLPFPTSYLCEAGFSAVTATKTKLRSRLDISSTLRVSLSPITPRWDRLVAEKQAQGSH</sequence>
<dbReference type="InterPro" id="IPR012337">
    <property type="entry name" value="RNaseH-like_sf"/>
</dbReference>
<name>A0A8C9YA27_SANLU</name>